<dbReference type="InterPro" id="IPR036249">
    <property type="entry name" value="Thioredoxin-like_sf"/>
</dbReference>
<proteinExistence type="inferred from homology"/>
<dbReference type="Gene3D" id="1.10.10.1590">
    <property type="entry name" value="NADH-quinone oxidoreductase subunit E"/>
    <property type="match status" value="1"/>
</dbReference>
<evidence type="ECO:0000256" key="2">
    <source>
        <dbReference type="ARBA" id="ARBA00022714"/>
    </source>
</evidence>
<dbReference type="Gene3D" id="3.40.30.10">
    <property type="entry name" value="Glutaredoxin"/>
    <property type="match status" value="1"/>
</dbReference>
<keyword evidence="5" id="KW-0411">Iron-sulfur</keyword>
<dbReference type="PANTHER" id="PTHR43342:SF1">
    <property type="entry name" value="BIFURCATING [FEFE] HYDROGENASE GAMMA SUBUNIT"/>
    <property type="match status" value="1"/>
</dbReference>
<comment type="similarity">
    <text evidence="1">Belongs to the complex I 24 kDa subunit family.</text>
</comment>
<name>A0ABS1GFL2_9AQUI</name>
<evidence type="ECO:0000313" key="7">
    <source>
        <dbReference type="EMBL" id="MBK3331709.1"/>
    </source>
</evidence>
<keyword evidence="2" id="KW-0001">2Fe-2S</keyword>
<evidence type="ECO:0000256" key="6">
    <source>
        <dbReference type="ARBA" id="ARBA00034078"/>
    </source>
</evidence>
<dbReference type="EMBL" id="JAACYA010000001">
    <property type="protein sequence ID" value="MBK3331709.1"/>
    <property type="molecule type" value="Genomic_DNA"/>
</dbReference>
<keyword evidence="4" id="KW-0408">Iron</keyword>
<dbReference type="InterPro" id="IPR042128">
    <property type="entry name" value="NuoE_dom"/>
</dbReference>
<dbReference type="Proteomes" id="UP000772812">
    <property type="component" value="Unassembled WGS sequence"/>
</dbReference>
<comment type="cofactor">
    <cofactor evidence="6">
        <name>[2Fe-2S] cluster</name>
        <dbReference type="ChEBI" id="CHEBI:190135"/>
    </cofactor>
</comment>
<keyword evidence="3" id="KW-0479">Metal-binding</keyword>
<comment type="caution">
    <text evidence="7">The sequence shown here is derived from an EMBL/GenBank/DDBJ whole genome shotgun (WGS) entry which is preliminary data.</text>
</comment>
<dbReference type="Pfam" id="PF01257">
    <property type="entry name" value="2Fe-2S_thioredx"/>
    <property type="match status" value="1"/>
</dbReference>
<dbReference type="SUPFAM" id="SSF52833">
    <property type="entry name" value="Thioredoxin-like"/>
    <property type="match status" value="1"/>
</dbReference>
<evidence type="ECO:0000256" key="1">
    <source>
        <dbReference type="ARBA" id="ARBA00010643"/>
    </source>
</evidence>
<evidence type="ECO:0000256" key="5">
    <source>
        <dbReference type="ARBA" id="ARBA00023014"/>
    </source>
</evidence>
<keyword evidence="8" id="KW-1185">Reference proteome</keyword>
<reference evidence="7 8" key="1">
    <citation type="journal article" date="2021" name="Syst. Appl. Microbiol.">
        <title>Persephonella atlantica sp. nov.: How to adapt to physico-chemical gradients in high temperature hydrothermal habitats.</title>
        <authorList>
            <person name="Francois D.X."/>
            <person name="Godfroy A."/>
            <person name="Mathien C."/>
            <person name="Aube J."/>
            <person name="Cathalot C."/>
            <person name="Lesongeur F."/>
            <person name="L'Haridon S."/>
            <person name="Philippon X."/>
            <person name="Roussel E.G."/>
        </authorList>
    </citation>
    <scope>NUCLEOTIDE SEQUENCE [LARGE SCALE GENOMIC DNA]</scope>
    <source>
        <strain evidence="7 8">MO1340</strain>
    </source>
</reference>
<evidence type="ECO:0000256" key="4">
    <source>
        <dbReference type="ARBA" id="ARBA00023004"/>
    </source>
</evidence>
<evidence type="ECO:0000256" key="3">
    <source>
        <dbReference type="ARBA" id="ARBA00022723"/>
    </source>
</evidence>
<dbReference type="InterPro" id="IPR041921">
    <property type="entry name" value="NuoE_N"/>
</dbReference>
<organism evidence="7 8">
    <name type="scientific">Persephonella atlantica</name>
    <dbReference type="NCBI Taxonomy" id="2699429"/>
    <lineage>
        <taxon>Bacteria</taxon>
        <taxon>Pseudomonadati</taxon>
        <taxon>Aquificota</taxon>
        <taxon>Aquificia</taxon>
        <taxon>Aquificales</taxon>
        <taxon>Hydrogenothermaceae</taxon>
        <taxon>Persephonella</taxon>
    </lineage>
</organism>
<evidence type="ECO:0000313" key="8">
    <source>
        <dbReference type="Proteomes" id="UP000772812"/>
    </source>
</evidence>
<dbReference type="CDD" id="cd03064">
    <property type="entry name" value="TRX_Fd_NuoE"/>
    <property type="match status" value="1"/>
</dbReference>
<sequence>MEYRYLTEDIIQKIEECRKKFPLKEQCIIPALHHILDKYRDIVPEAVLELSDYLKVPVSHIEGIVSFYDMFRYRKNAKNHIRICRNLPCHLANFRSLLEKIKEKTGADVGRSSPDGLWYIELVECIGSCGIAPAFLINDDLYDGSKIKSSGDLDNILSRYVK</sequence>
<accession>A0ABS1GFL2</accession>
<gene>
    <name evidence="7" type="ORF">GWK41_01350</name>
</gene>
<dbReference type="InterPro" id="IPR002023">
    <property type="entry name" value="NuoE-like"/>
</dbReference>
<dbReference type="InterPro" id="IPR028431">
    <property type="entry name" value="NADP_DH_HndA-like"/>
</dbReference>
<dbReference type="PANTHER" id="PTHR43342">
    <property type="entry name" value="NADH-QUINONE OXIDOREDUCTASE, E SUBUNIT"/>
    <property type="match status" value="1"/>
</dbReference>
<dbReference type="PIRSF" id="PIRSF000216">
    <property type="entry name" value="NADH_DH_24kDa"/>
    <property type="match status" value="1"/>
</dbReference>
<protein>
    <submittedName>
        <fullName evidence="7">NADH dehydrogenase FAD-containing subunit</fullName>
    </submittedName>
</protein>